<dbReference type="GO" id="GO:0003723">
    <property type="term" value="F:RNA binding"/>
    <property type="evidence" value="ECO:0007669"/>
    <property type="project" value="UniProtKB-KW"/>
</dbReference>
<dbReference type="GO" id="GO:0003743">
    <property type="term" value="F:translation initiation factor activity"/>
    <property type="evidence" value="ECO:0007669"/>
    <property type="project" value="InterPro"/>
</dbReference>
<dbReference type="InterPro" id="IPR039294">
    <property type="entry name" value="EIF1AD"/>
</dbReference>
<evidence type="ECO:0000256" key="2">
    <source>
        <dbReference type="ARBA" id="ARBA00022884"/>
    </source>
</evidence>
<reference evidence="6 7" key="1">
    <citation type="journal article" date="2019" name="Fungal Biol. Biotechnol.">
        <title>Draft genome sequence of fastidious pathogen Ceratobasidium theobromae, which causes vascular-streak dieback in Theobroma cacao.</title>
        <authorList>
            <person name="Ali S.S."/>
            <person name="Asman A."/>
            <person name="Shao J."/>
            <person name="Firmansyah A.P."/>
            <person name="Susilo A.W."/>
            <person name="Rosmana A."/>
            <person name="McMahon P."/>
            <person name="Junaid M."/>
            <person name="Guest D."/>
            <person name="Kheng T.Y."/>
            <person name="Meinhardt L.W."/>
            <person name="Bailey B.A."/>
        </authorList>
    </citation>
    <scope>NUCLEOTIDE SEQUENCE [LARGE SCALE GENOMIC DNA]</scope>
    <source>
        <strain evidence="6 7">CT2</strain>
    </source>
</reference>
<dbReference type="SUPFAM" id="SSF50249">
    <property type="entry name" value="Nucleic acid-binding proteins"/>
    <property type="match status" value="1"/>
</dbReference>
<dbReference type="Gene3D" id="2.40.320.10">
    <property type="entry name" value="Hypothetical Protein Pfu-838710-001"/>
    <property type="match status" value="1"/>
</dbReference>
<dbReference type="EMBL" id="SSOP01000008">
    <property type="protein sequence ID" value="KAB5595505.1"/>
    <property type="molecule type" value="Genomic_DNA"/>
</dbReference>
<dbReference type="GO" id="GO:0003712">
    <property type="term" value="F:transcription coregulator activity"/>
    <property type="evidence" value="ECO:0007669"/>
    <property type="project" value="InterPro"/>
</dbReference>
<feature type="region of interest" description="Disordered" evidence="4">
    <location>
        <begin position="315"/>
        <end position="362"/>
    </location>
</feature>
<dbReference type="InterPro" id="IPR019095">
    <property type="entry name" value="Mediator_Med18"/>
</dbReference>
<name>A0A5N5QUS0_9AGAM</name>
<evidence type="ECO:0000256" key="3">
    <source>
        <dbReference type="RuleBase" id="RU364150"/>
    </source>
</evidence>
<keyword evidence="3" id="KW-0010">Activator</keyword>
<dbReference type="PANTHER" id="PTHR21641:SF0">
    <property type="entry name" value="RNA-BINDING PROTEIN EIF1AD-RELATED"/>
    <property type="match status" value="1"/>
</dbReference>
<organism evidence="6 7">
    <name type="scientific">Ceratobasidium theobromae</name>
    <dbReference type="NCBI Taxonomy" id="1582974"/>
    <lineage>
        <taxon>Eukaryota</taxon>
        <taxon>Fungi</taxon>
        <taxon>Dikarya</taxon>
        <taxon>Basidiomycota</taxon>
        <taxon>Agaricomycotina</taxon>
        <taxon>Agaricomycetes</taxon>
        <taxon>Cantharellales</taxon>
        <taxon>Ceratobasidiaceae</taxon>
        <taxon>Ceratobasidium</taxon>
    </lineage>
</organism>
<dbReference type="GO" id="GO:0016592">
    <property type="term" value="C:mediator complex"/>
    <property type="evidence" value="ECO:0007669"/>
    <property type="project" value="InterPro"/>
</dbReference>
<accession>A0A5N5QUS0</accession>
<evidence type="ECO:0000259" key="5">
    <source>
        <dbReference type="Pfam" id="PF01176"/>
    </source>
</evidence>
<comment type="subcellular location">
    <subcellularLocation>
        <location evidence="3">Nucleus</location>
    </subcellularLocation>
</comment>
<keyword evidence="3" id="KW-0805">Transcription regulation</keyword>
<comment type="function">
    <text evidence="3">Component of the Mediator complex, a coactivator involved in the regulated transcription of nearly all RNA polymerase II-dependent genes. Mediator functions as a bridge to convey information from gene-specific regulatory proteins to the basal RNA polymerase II transcription machinery. Mediator is recruited to promoters by direct interactions with regulatory proteins and serves as a scaffold for the assembly of a functional preinitiation complex with RNA polymerase II and the general transcription factors.</text>
</comment>
<dbReference type="InterPro" id="IPR001253">
    <property type="entry name" value="TIF_eIF-1A"/>
</dbReference>
<keyword evidence="7" id="KW-1185">Reference proteome</keyword>
<protein>
    <recommendedName>
        <fullName evidence="3">Mediator of RNA polymerase II transcription subunit 18</fullName>
    </recommendedName>
    <alternativeName>
        <fullName evidence="3">Mediator complex subunit 18</fullName>
    </alternativeName>
</protein>
<dbReference type="SMART" id="SM00652">
    <property type="entry name" value="eIF1a"/>
    <property type="match status" value="1"/>
</dbReference>
<dbReference type="OrthoDB" id="10018982at2759"/>
<comment type="similarity">
    <text evidence="3">Belongs to the Mediator complex subunit 18 family.</text>
</comment>
<dbReference type="InterPro" id="IPR012340">
    <property type="entry name" value="NA-bd_OB-fold"/>
</dbReference>
<dbReference type="InterPro" id="IPR006196">
    <property type="entry name" value="RNA-binding_domain_S1_IF1"/>
</dbReference>
<comment type="subunit">
    <text evidence="3">Component of the Mediator complex.</text>
</comment>
<evidence type="ECO:0000313" key="6">
    <source>
        <dbReference type="EMBL" id="KAB5595505.1"/>
    </source>
</evidence>
<comment type="caution">
    <text evidence="6">The sequence shown here is derived from an EMBL/GenBank/DDBJ whole genome shotgun (WGS) entry which is preliminary data.</text>
</comment>
<dbReference type="GO" id="GO:0006357">
    <property type="term" value="P:regulation of transcription by RNA polymerase II"/>
    <property type="evidence" value="ECO:0007669"/>
    <property type="project" value="InterPro"/>
</dbReference>
<evidence type="ECO:0000313" key="7">
    <source>
        <dbReference type="Proteomes" id="UP000383932"/>
    </source>
</evidence>
<keyword evidence="3" id="KW-0804">Transcription</keyword>
<dbReference type="Pfam" id="PF09637">
    <property type="entry name" value="Med18"/>
    <property type="match status" value="1"/>
</dbReference>
<gene>
    <name evidence="3" type="primary">MED18</name>
    <name evidence="6" type="ORF">CTheo_966</name>
</gene>
<proteinExistence type="inferred from homology"/>
<dbReference type="PANTHER" id="PTHR21641">
    <property type="entry name" value="TRANSLATION INITIATION FACTOR-RELATED"/>
    <property type="match status" value="1"/>
</dbReference>
<feature type="domain" description="S1-like" evidence="5">
    <location>
        <begin position="223"/>
        <end position="265"/>
    </location>
</feature>
<comment type="similarity">
    <text evidence="1">Belongs to the EIF1AD family.</text>
</comment>
<evidence type="ECO:0000256" key="4">
    <source>
        <dbReference type="SAM" id="MobiDB-lite"/>
    </source>
</evidence>
<sequence length="362" mass="40774">MSATPNLQPPQASTSYEVSLWGEISGDTDVMNPIVNRFTLITETTQKLNIRDIIFEPNEEPVIGEPLYLRCRRDNTRINNMWSLFTYGRPQPERISPDAIVRPVAMMNVSAGNIIAFASALGYRIKSDVVKEGYLFTKSNLTIHMFRVPKKSKESDVIDVDPEPDTNESWNVDIRQYPVVSVKDTAITEAIDNVLSLKLLMKGKNQARAANQELPDIKDGVSVCRVGVSRGGSQFEVWDGERTWLAELPKRFRNTIWVRRGKFALFITLFHSLTQLGVGSYVLVDMGQDPPQGSATRGNIIFVLQKDHVAELKQRNSWPSALDESRESSQVEVPDEGSEALIRGDEETDNSDVDLFQNTNRR</sequence>
<dbReference type="AlphaFoldDB" id="A0A5N5QUS0"/>
<keyword evidence="2" id="KW-0694">RNA-binding</keyword>
<evidence type="ECO:0000256" key="1">
    <source>
        <dbReference type="ARBA" id="ARBA00007340"/>
    </source>
</evidence>
<dbReference type="Pfam" id="PF01176">
    <property type="entry name" value="eIF-1a"/>
    <property type="match status" value="1"/>
</dbReference>
<dbReference type="Proteomes" id="UP000383932">
    <property type="component" value="Unassembled WGS sequence"/>
</dbReference>
<keyword evidence="3" id="KW-0539">Nucleus</keyword>
<dbReference type="Gene3D" id="2.40.50.140">
    <property type="entry name" value="Nucleic acid-binding proteins"/>
    <property type="match status" value="1"/>
</dbReference>